<evidence type="ECO:0000256" key="6">
    <source>
        <dbReference type="ARBA" id="ARBA00022723"/>
    </source>
</evidence>
<evidence type="ECO:0000256" key="7">
    <source>
        <dbReference type="ARBA" id="ARBA00022827"/>
    </source>
</evidence>
<feature type="region of interest" description="Disordered" evidence="11">
    <location>
        <begin position="138"/>
        <end position="175"/>
    </location>
</feature>
<feature type="compositionally biased region" description="Basic and acidic residues" evidence="11">
    <location>
        <begin position="141"/>
        <end position="156"/>
    </location>
</feature>
<evidence type="ECO:0000256" key="10">
    <source>
        <dbReference type="ARBA" id="ARBA00048540"/>
    </source>
</evidence>
<dbReference type="EC" id="2.7.1.180" evidence="2"/>
<dbReference type="SUPFAM" id="SSF143631">
    <property type="entry name" value="ApbE-like"/>
    <property type="match status" value="2"/>
</dbReference>
<reference evidence="13" key="1">
    <citation type="journal article" date="2019" name="Int. J. Syst. Evol. Microbiol.">
        <title>The Global Catalogue of Microorganisms (GCM) 10K type strain sequencing project: providing services to taxonomists for standard genome sequencing and annotation.</title>
        <authorList>
            <consortium name="The Broad Institute Genomics Platform"/>
            <consortium name="The Broad Institute Genome Sequencing Center for Infectious Disease"/>
            <person name="Wu L."/>
            <person name="Ma J."/>
        </authorList>
    </citation>
    <scope>NUCLEOTIDE SEQUENCE [LARGE SCALE GENOMIC DNA]</scope>
    <source>
        <strain evidence="13">KCTC 3950</strain>
    </source>
</reference>
<keyword evidence="7" id="KW-0274">FAD</keyword>
<keyword evidence="13" id="KW-1185">Reference proteome</keyword>
<dbReference type="EMBL" id="JBHUME010000011">
    <property type="protein sequence ID" value="MFD2614243.1"/>
    <property type="molecule type" value="Genomic_DNA"/>
</dbReference>
<evidence type="ECO:0000256" key="5">
    <source>
        <dbReference type="ARBA" id="ARBA00022679"/>
    </source>
</evidence>
<keyword evidence="5 12" id="KW-0808">Transferase</keyword>
<evidence type="ECO:0000256" key="1">
    <source>
        <dbReference type="ARBA" id="ARBA00001946"/>
    </source>
</evidence>
<accession>A0ABW5PG80</accession>
<comment type="caution">
    <text evidence="12">The sequence shown here is derived from an EMBL/GenBank/DDBJ whole genome shotgun (WGS) entry which is preliminary data.</text>
</comment>
<dbReference type="InterPro" id="IPR003374">
    <property type="entry name" value="ApbE-like_sf"/>
</dbReference>
<sequence>MAAVCRTRGRDKALAGSGPMRPREAAAVHRFRAMNSNFSTYGLSAADRKKAESWFAFVEANLSRFRPDSELSRLNRSGGRPFLLSPLLYEVLLQAEQFYRTTEGLFTPYLGKTMEELGYGGSFEELAEWGEGGAVGQGSLQERELEAADQAADHRGSGSAGQHRPATTRPGGVKAPLLNAGMRSVVLGGETAVDLGGIAKGLSAARLARMLRAQGVSAGGLDAGGDLALWGGADRVWEVGVEDPFRPGTDRFTLHPAGDCGIATSSAWKRRWKSAAGRSLHHILDPRTGQPAGSDLVQVTVAAPDLTQAEVYAKCVLILGSEQGMAWLERRGAALSTVGIRRDGAIVQGGRSIRITEGGREHG</sequence>
<evidence type="ECO:0000313" key="12">
    <source>
        <dbReference type="EMBL" id="MFD2614243.1"/>
    </source>
</evidence>
<evidence type="ECO:0000256" key="2">
    <source>
        <dbReference type="ARBA" id="ARBA00011955"/>
    </source>
</evidence>
<keyword evidence="8" id="KW-0460">Magnesium</keyword>
<evidence type="ECO:0000256" key="11">
    <source>
        <dbReference type="SAM" id="MobiDB-lite"/>
    </source>
</evidence>
<dbReference type="RefSeq" id="WP_377605288.1">
    <property type="nucleotide sequence ID" value="NZ_JBHUME010000011.1"/>
</dbReference>
<comment type="catalytic activity">
    <reaction evidence="10">
        <text>L-threonyl-[protein] + FAD = FMN-L-threonyl-[protein] + AMP + H(+)</text>
        <dbReference type="Rhea" id="RHEA:36847"/>
        <dbReference type="Rhea" id="RHEA-COMP:11060"/>
        <dbReference type="Rhea" id="RHEA-COMP:11061"/>
        <dbReference type="ChEBI" id="CHEBI:15378"/>
        <dbReference type="ChEBI" id="CHEBI:30013"/>
        <dbReference type="ChEBI" id="CHEBI:57692"/>
        <dbReference type="ChEBI" id="CHEBI:74257"/>
        <dbReference type="ChEBI" id="CHEBI:456215"/>
        <dbReference type="EC" id="2.7.1.180"/>
    </reaction>
</comment>
<gene>
    <name evidence="12" type="ORF">ACFSUF_17680</name>
</gene>
<keyword evidence="4" id="KW-0285">Flavoprotein</keyword>
<comment type="cofactor">
    <cofactor evidence="1">
        <name>Mg(2+)</name>
        <dbReference type="ChEBI" id="CHEBI:18420"/>
    </cofactor>
</comment>
<name>A0ABW5PG80_9BACL</name>
<dbReference type="Pfam" id="PF02424">
    <property type="entry name" value="ApbE"/>
    <property type="match status" value="1"/>
</dbReference>
<dbReference type="Proteomes" id="UP001597541">
    <property type="component" value="Unassembled WGS sequence"/>
</dbReference>
<evidence type="ECO:0000256" key="3">
    <source>
        <dbReference type="ARBA" id="ARBA00016337"/>
    </source>
</evidence>
<protein>
    <recommendedName>
        <fullName evidence="3">FAD:protein FMN transferase</fullName>
        <ecNumber evidence="2">2.7.1.180</ecNumber>
    </recommendedName>
    <alternativeName>
        <fullName evidence="9">Flavin transferase</fullName>
    </alternativeName>
</protein>
<proteinExistence type="predicted"/>
<dbReference type="Gene3D" id="3.10.520.10">
    <property type="entry name" value="ApbE-like domains"/>
    <property type="match status" value="1"/>
</dbReference>
<evidence type="ECO:0000256" key="9">
    <source>
        <dbReference type="ARBA" id="ARBA00031306"/>
    </source>
</evidence>
<dbReference type="GO" id="GO:0016740">
    <property type="term" value="F:transferase activity"/>
    <property type="evidence" value="ECO:0007669"/>
    <property type="project" value="UniProtKB-KW"/>
</dbReference>
<evidence type="ECO:0000256" key="8">
    <source>
        <dbReference type="ARBA" id="ARBA00022842"/>
    </source>
</evidence>
<evidence type="ECO:0000313" key="13">
    <source>
        <dbReference type="Proteomes" id="UP001597541"/>
    </source>
</evidence>
<dbReference type="InterPro" id="IPR024932">
    <property type="entry name" value="ApbE"/>
</dbReference>
<dbReference type="PANTHER" id="PTHR30040:SF2">
    <property type="entry name" value="FAD:PROTEIN FMN TRANSFERASE"/>
    <property type="match status" value="1"/>
</dbReference>
<organism evidence="12 13">
    <name type="scientific">Paenibacillus gansuensis</name>
    <dbReference type="NCBI Taxonomy" id="306542"/>
    <lineage>
        <taxon>Bacteria</taxon>
        <taxon>Bacillati</taxon>
        <taxon>Bacillota</taxon>
        <taxon>Bacilli</taxon>
        <taxon>Bacillales</taxon>
        <taxon>Paenibacillaceae</taxon>
        <taxon>Paenibacillus</taxon>
    </lineage>
</organism>
<keyword evidence="6" id="KW-0479">Metal-binding</keyword>
<dbReference type="PANTHER" id="PTHR30040">
    <property type="entry name" value="THIAMINE BIOSYNTHESIS LIPOPROTEIN APBE"/>
    <property type="match status" value="1"/>
</dbReference>
<evidence type="ECO:0000256" key="4">
    <source>
        <dbReference type="ARBA" id="ARBA00022630"/>
    </source>
</evidence>